<evidence type="ECO:0000313" key="2">
    <source>
        <dbReference type="Proteomes" id="UP000737018"/>
    </source>
</evidence>
<dbReference type="EMBL" id="JRKL02002113">
    <property type="protein sequence ID" value="KAF3960413.1"/>
    <property type="molecule type" value="Genomic_DNA"/>
</dbReference>
<accession>A0A8J4RBS0</accession>
<reference evidence="1" key="1">
    <citation type="submission" date="2020-03" db="EMBL/GenBank/DDBJ databases">
        <title>Castanea mollissima Vanexum genome sequencing.</title>
        <authorList>
            <person name="Staton M."/>
        </authorList>
    </citation>
    <scope>NUCLEOTIDE SEQUENCE</scope>
    <source>
        <tissue evidence="1">Leaf</tissue>
    </source>
</reference>
<name>A0A8J4RBS0_9ROSI</name>
<proteinExistence type="predicted"/>
<organism evidence="1 2">
    <name type="scientific">Castanea mollissima</name>
    <name type="common">Chinese chestnut</name>
    <dbReference type="NCBI Taxonomy" id="60419"/>
    <lineage>
        <taxon>Eukaryota</taxon>
        <taxon>Viridiplantae</taxon>
        <taxon>Streptophyta</taxon>
        <taxon>Embryophyta</taxon>
        <taxon>Tracheophyta</taxon>
        <taxon>Spermatophyta</taxon>
        <taxon>Magnoliopsida</taxon>
        <taxon>eudicotyledons</taxon>
        <taxon>Gunneridae</taxon>
        <taxon>Pentapetalae</taxon>
        <taxon>rosids</taxon>
        <taxon>fabids</taxon>
        <taxon>Fagales</taxon>
        <taxon>Fagaceae</taxon>
        <taxon>Castanea</taxon>
    </lineage>
</organism>
<dbReference type="Proteomes" id="UP000737018">
    <property type="component" value="Unassembled WGS sequence"/>
</dbReference>
<keyword evidence="2" id="KW-1185">Reference proteome</keyword>
<evidence type="ECO:0000313" key="1">
    <source>
        <dbReference type="EMBL" id="KAF3960413.1"/>
    </source>
</evidence>
<protein>
    <submittedName>
        <fullName evidence="1">Uncharacterized protein</fullName>
    </submittedName>
</protein>
<dbReference type="AlphaFoldDB" id="A0A8J4RBS0"/>
<comment type="caution">
    <text evidence="1">The sequence shown here is derived from an EMBL/GenBank/DDBJ whole genome shotgun (WGS) entry which is preliminary data.</text>
</comment>
<sequence>MPKLQVFWAANFSANGCIQNSMLILILSFEETVFQLLNLKLTIFSLFLNVEDLHWSFVFSAPLKCSRKCLDKTFHHLGIIREKSYSFLFFPKVILYLNFTKFTNDILTTKVSAFSLSAHATIMSPGATMDFFPVEHVTL</sequence>
<gene>
    <name evidence="1" type="ORF">CMV_014873</name>
</gene>